<evidence type="ECO:0000313" key="1">
    <source>
        <dbReference type="EMBL" id="KDP47130.1"/>
    </source>
</evidence>
<dbReference type="Proteomes" id="UP000027138">
    <property type="component" value="Unassembled WGS sequence"/>
</dbReference>
<gene>
    <name evidence="1" type="ORF">JCGZ_22126</name>
</gene>
<protein>
    <submittedName>
        <fullName evidence="1">Uncharacterized protein</fullName>
    </submittedName>
</protein>
<keyword evidence="2" id="KW-1185">Reference proteome</keyword>
<name>A0A067LQB5_JATCU</name>
<accession>A0A067LQB5</accession>
<proteinExistence type="predicted"/>
<sequence length="53" mass="5912">MSSSSAADGAWEGRYVNMYWCVLYSPLSSFHLFSISTMSTAISQIHSLSRHLP</sequence>
<organism evidence="1 2">
    <name type="scientific">Jatropha curcas</name>
    <name type="common">Barbados nut</name>
    <dbReference type="NCBI Taxonomy" id="180498"/>
    <lineage>
        <taxon>Eukaryota</taxon>
        <taxon>Viridiplantae</taxon>
        <taxon>Streptophyta</taxon>
        <taxon>Embryophyta</taxon>
        <taxon>Tracheophyta</taxon>
        <taxon>Spermatophyta</taxon>
        <taxon>Magnoliopsida</taxon>
        <taxon>eudicotyledons</taxon>
        <taxon>Gunneridae</taxon>
        <taxon>Pentapetalae</taxon>
        <taxon>rosids</taxon>
        <taxon>fabids</taxon>
        <taxon>Malpighiales</taxon>
        <taxon>Euphorbiaceae</taxon>
        <taxon>Crotonoideae</taxon>
        <taxon>Jatropheae</taxon>
        <taxon>Jatropha</taxon>
    </lineage>
</organism>
<reference evidence="1 2" key="1">
    <citation type="journal article" date="2014" name="PLoS ONE">
        <title>Global Analysis of Gene Expression Profiles in Physic Nut (Jatropha curcas L.) Seedlings Exposed to Salt Stress.</title>
        <authorList>
            <person name="Zhang L."/>
            <person name="Zhang C."/>
            <person name="Wu P."/>
            <person name="Chen Y."/>
            <person name="Li M."/>
            <person name="Jiang H."/>
            <person name="Wu G."/>
        </authorList>
    </citation>
    <scope>NUCLEOTIDE SEQUENCE [LARGE SCALE GENOMIC DNA]</scope>
    <source>
        <strain evidence="2">cv. GZQX0401</strain>
        <tissue evidence="1">Young leaves</tissue>
    </source>
</reference>
<dbReference type="AlphaFoldDB" id="A0A067LQB5"/>
<evidence type="ECO:0000313" key="2">
    <source>
        <dbReference type="Proteomes" id="UP000027138"/>
    </source>
</evidence>
<dbReference type="EMBL" id="KK914194">
    <property type="protein sequence ID" value="KDP47130.1"/>
    <property type="molecule type" value="Genomic_DNA"/>
</dbReference>